<dbReference type="KEGG" id="aasc:A4S02_07180"/>
<dbReference type="Gene3D" id="3.90.550.10">
    <property type="entry name" value="Spore Coat Polysaccharide Biosynthesis Protein SpsA, Chain A"/>
    <property type="match status" value="1"/>
</dbReference>
<name>A0A1D8QW71_9PROT</name>
<gene>
    <name evidence="1" type="ORF">A4S02_07180</name>
</gene>
<dbReference type="InterPro" id="IPR029044">
    <property type="entry name" value="Nucleotide-diphossugar_trans"/>
</dbReference>
<protein>
    <submittedName>
        <fullName evidence="1">Capsular biosynthesis protein</fullName>
    </submittedName>
</protein>
<dbReference type="EMBL" id="CP015164">
    <property type="protein sequence ID" value="AOW46588.1"/>
    <property type="molecule type" value="Genomic_DNA"/>
</dbReference>
<organism evidence="1 2">
    <name type="scientific">Acetobacter ascendens</name>
    <dbReference type="NCBI Taxonomy" id="481146"/>
    <lineage>
        <taxon>Bacteria</taxon>
        <taxon>Pseudomonadati</taxon>
        <taxon>Pseudomonadota</taxon>
        <taxon>Alphaproteobacteria</taxon>
        <taxon>Acetobacterales</taxon>
        <taxon>Acetobacteraceae</taxon>
        <taxon>Acetobacter</taxon>
    </lineage>
</organism>
<keyword evidence="2" id="KW-1185">Reference proteome</keyword>
<dbReference type="SUPFAM" id="SSF56112">
    <property type="entry name" value="Protein kinase-like (PK-like)"/>
    <property type="match status" value="1"/>
</dbReference>
<evidence type="ECO:0000313" key="2">
    <source>
        <dbReference type="Proteomes" id="UP000175973"/>
    </source>
</evidence>
<reference evidence="2" key="1">
    <citation type="submission" date="2016-04" db="EMBL/GenBank/DDBJ databases">
        <authorList>
            <person name="Jeon C.O."/>
            <person name="Cho G.Y."/>
            <person name="Jeong H.I."/>
            <person name="Kim K.H."/>
        </authorList>
    </citation>
    <scope>NUCLEOTIDE SEQUENCE [LARGE SCALE GENOMIC DNA]</scope>
    <source>
        <strain evidence="2">LMG 1590</strain>
    </source>
</reference>
<dbReference type="AlphaFoldDB" id="A0A1D8QW71"/>
<proteinExistence type="predicted"/>
<dbReference type="Gene3D" id="3.90.1200.10">
    <property type="match status" value="1"/>
</dbReference>
<sequence length="526" mass="59820">MTSFSLILSGAYVDQELAIEFGRIPPSFLPIGVTRLYETQIKALSKLGSVYLTLPEDFHIPHYDMQRLEELGAIIVRVPSDLSLGNSIIYALNYIETSAETLRLLHGDTLVEGLDLEQVDALAVHHESDDYAWASVSVQKDNTVSDLQAIQLEATPPQPQHIICGYFCFSKSRHLVRALTRTGGSFIKGIALYAKEHTLKAIYPEKWYDFGHLQTYFRSRRSVTTQRAFNSLYIDDRIVRKSSDDHKKMHDEAAWLQNVPADIKPFTARLLDTSENSYTIEYEYAPTLSELFVFSSIGKATWESILESCFEFLSICQKHSTPEIKGNDILKRLAIDKTYDRITQYSKATEFDINHPLTLNGKKLPSLRQIADEMISNIDLSSVRNASIMHGDFCLSNILYNSRARRICTIDPRGYIPVTGSSIFGDIRYDFAKLWHSFGGLYDLIIAGHYLFEAETPYNFSISFPSGPHHEWVQADFLHRLPNNINKTEVNSLTVLLFVSMLPLHADRPDRQKAFIANAARLYQLI</sequence>
<dbReference type="RefSeq" id="WP_070323356.1">
    <property type="nucleotide sequence ID" value="NZ_CP015164.1"/>
</dbReference>
<dbReference type="InterPro" id="IPR011009">
    <property type="entry name" value="Kinase-like_dom_sf"/>
</dbReference>
<dbReference type="SUPFAM" id="SSF53448">
    <property type="entry name" value="Nucleotide-diphospho-sugar transferases"/>
    <property type="match status" value="1"/>
</dbReference>
<dbReference type="Proteomes" id="UP000175973">
    <property type="component" value="Chromosome"/>
</dbReference>
<evidence type="ECO:0000313" key="1">
    <source>
        <dbReference type="EMBL" id="AOW46588.1"/>
    </source>
</evidence>
<accession>A0A1D8QW71</accession>